<dbReference type="AlphaFoldDB" id="A0A4S4N178"/>
<reference evidence="3 4" key="1">
    <citation type="submission" date="2019-02" db="EMBL/GenBank/DDBJ databases">
        <title>Genome sequencing of the rare red list fungi Antrodiella citrinella (Flaviporus citrinellus).</title>
        <authorList>
            <person name="Buettner E."/>
            <person name="Kellner H."/>
        </authorList>
    </citation>
    <scope>NUCLEOTIDE SEQUENCE [LARGE SCALE GENOMIC DNA]</scope>
    <source>
        <strain evidence="3 4">DSM 108506</strain>
    </source>
</reference>
<dbReference type="PANTHER" id="PTHR48079:SF3">
    <property type="entry name" value="NAD-DEPENDENT EPIMERASE_DEHYDRATASE DOMAIN-CONTAINING PROTEIN"/>
    <property type="match status" value="1"/>
</dbReference>
<feature type="signal peptide" evidence="1">
    <location>
        <begin position="1"/>
        <end position="19"/>
    </location>
</feature>
<dbReference type="PANTHER" id="PTHR48079">
    <property type="entry name" value="PROTEIN YEEZ"/>
    <property type="match status" value="1"/>
</dbReference>
<evidence type="ECO:0000313" key="3">
    <source>
        <dbReference type="EMBL" id="THH31518.1"/>
    </source>
</evidence>
<keyword evidence="4" id="KW-1185">Reference proteome</keyword>
<comment type="caution">
    <text evidence="3">The sequence shown here is derived from an EMBL/GenBank/DDBJ whole genome shotgun (WGS) entry which is preliminary data.</text>
</comment>
<evidence type="ECO:0000256" key="1">
    <source>
        <dbReference type="SAM" id="SignalP"/>
    </source>
</evidence>
<keyword evidence="1" id="KW-0732">Signal</keyword>
<gene>
    <name evidence="3" type="ORF">EUX98_g2672</name>
</gene>
<dbReference type="GO" id="GO:0005737">
    <property type="term" value="C:cytoplasm"/>
    <property type="evidence" value="ECO:0007669"/>
    <property type="project" value="TreeGrafter"/>
</dbReference>
<organism evidence="3 4">
    <name type="scientific">Antrodiella citrinella</name>
    <dbReference type="NCBI Taxonomy" id="2447956"/>
    <lineage>
        <taxon>Eukaryota</taxon>
        <taxon>Fungi</taxon>
        <taxon>Dikarya</taxon>
        <taxon>Basidiomycota</taxon>
        <taxon>Agaricomycotina</taxon>
        <taxon>Agaricomycetes</taxon>
        <taxon>Polyporales</taxon>
        <taxon>Steccherinaceae</taxon>
        <taxon>Antrodiella</taxon>
    </lineage>
</organism>
<dbReference type="InterPro" id="IPR051783">
    <property type="entry name" value="NAD(P)-dependent_oxidoreduct"/>
</dbReference>
<feature type="chain" id="PRO_5020507879" description="NAD-dependent epimerase/dehydratase domain-containing protein" evidence="1">
    <location>
        <begin position="20"/>
        <end position="309"/>
    </location>
</feature>
<dbReference type="OrthoDB" id="10000533at2759"/>
<feature type="domain" description="NAD-dependent epimerase/dehydratase" evidence="2">
    <location>
        <begin position="3"/>
        <end position="219"/>
    </location>
</feature>
<dbReference type="Gene3D" id="3.40.50.720">
    <property type="entry name" value="NAD(P)-binding Rossmann-like Domain"/>
    <property type="match status" value="1"/>
</dbReference>
<accession>A0A4S4N178</accession>
<dbReference type="EMBL" id="SGPM01000045">
    <property type="protein sequence ID" value="THH31518.1"/>
    <property type="molecule type" value="Genomic_DNA"/>
</dbReference>
<dbReference type="SUPFAM" id="SSF51735">
    <property type="entry name" value="NAD(P)-binding Rossmann-fold domains"/>
    <property type="match status" value="1"/>
</dbReference>
<dbReference type="InterPro" id="IPR036291">
    <property type="entry name" value="NAD(P)-bd_dom_sf"/>
</dbReference>
<proteinExistence type="predicted"/>
<dbReference type="Pfam" id="PF01370">
    <property type="entry name" value="Epimerase"/>
    <property type="match status" value="1"/>
</dbReference>
<evidence type="ECO:0000259" key="2">
    <source>
        <dbReference type="Pfam" id="PF01370"/>
    </source>
</evidence>
<sequence length="309" mass="32674">MRVLIIGATGFIGLPAAQALVRAGHVVFGLARTPEKAKLLAVEEIVPVSGDASDPSKWIDLVATIDVIIEAIGGTMELPQLSTKVLNAVSEASQKLRPAGSAKIAYIYTSGVWVHGDDRKNYVTDTTPIVNPAALVAWRPALEKLVATHTVLNGIVVRPGLVYGRSASLLASAFAAPTGKVLWPGTPGGRLSVVHTDDLAEFYLLASEKSAVLAGQIFDIVNDVTESVDDVLARVVKVNGASGYEYFTPTNPFEAAIASTNLIRPHLARALLGWVPRKAGLVDGLETYYAAFKAANSNEDAWSAYTAAK</sequence>
<dbReference type="InterPro" id="IPR001509">
    <property type="entry name" value="Epimerase_deHydtase"/>
</dbReference>
<name>A0A4S4N178_9APHY</name>
<dbReference type="Proteomes" id="UP000308730">
    <property type="component" value="Unassembled WGS sequence"/>
</dbReference>
<dbReference type="GO" id="GO:0004029">
    <property type="term" value="F:aldehyde dehydrogenase (NAD+) activity"/>
    <property type="evidence" value="ECO:0007669"/>
    <property type="project" value="TreeGrafter"/>
</dbReference>
<evidence type="ECO:0000313" key="4">
    <source>
        <dbReference type="Proteomes" id="UP000308730"/>
    </source>
</evidence>
<protein>
    <recommendedName>
        <fullName evidence="2">NAD-dependent epimerase/dehydratase domain-containing protein</fullName>
    </recommendedName>
</protein>